<comment type="subcellular location">
    <subcellularLocation>
        <location evidence="1 9">Cell inner membrane</location>
        <topology evidence="1 9">Single-pass membrane protein</topology>
    </subcellularLocation>
</comment>
<gene>
    <name evidence="13" type="ORF">F3S47_15220</name>
</gene>
<keyword evidence="7 9" id="KW-1133">Transmembrane helix</keyword>
<evidence type="ECO:0000256" key="8">
    <source>
        <dbReference type="ARBA" id="ARBA00023136"/>
    </source>
</evidence>
<feature type="domain" description="AprE-like long alpha-helical hairpin" evidence="11">
    <location>
        <begin position="127"/>
        <end position="306"/>
    </location>
</feature>
<dbReference type="InterPro" id="IPR058982">
    <property type="entry name" value="Beta-barrel_AprE"/>
</dbReference>
<sequence>MRPAARARRRPRPRARPAGAGPARGARSPRRAGAPLGHSAMSGTSAYSLRGPTRLVLLVLAVVIGGAGSWGAFTRISGAVVAPGEVATEWHAVEHAEGGVVVEVFVRNGTLVAEGEALLRIDDAQLRSELAGVEARLFGLLAERGRLEAERDRASGIRFDHRLGEAADLKQRQRELFSARRDRQATEAGRLSSRSEQITGQLHRIESQRAAILRQRELLEEVLSNQRSLQARGLAQTARVTALEIETTQLTGRLAELSAVRLEAEGRLTDIEGQRAALRHRPREEALARLRELRAPEAELEARRRELLRRMAAAMLRAPVAGHVQAPELPTPGTVLGPGERAMVVVPETPPAGVTARIRPEDIDQVAPGQRATVRLLSLDGALSPELAGTLVTLSAAPVTTQDMPPHYRAEVALDEGWTDRLPAGIALRPGMPAEVVFPTRPRAPLAYLLQPLTDHAARTFRAP</sequence>
<keyword evidence="6 9" id="KW-0812">Transmembrane</keyword>
<protein>
    <recommendedName>
        <fullName evidence="9">Membrane fusion protein (MFP) family protein</fullName>
    </recommendedName>
</protein>
<reference evidence="13 14" key="1">
    <citation type="submission" date="2019-09" db="EMBL/GenBank/DDBJ databases">
        <authorList>
            <person name="Park J.-S."/>
            <person name="Choi H.-J."/>
        </authorList>
    </citation>
    <scope>NUCLEOTIDE SEQUENCE [LARGE SCALE GENOMIC DNA]</scope>
    <source>
        <strain evidence="13 14">176SS1-4</strain>
    </source>
</reference>
<dbReference type="GO" id="GO:0015031">
    <property type="term" value="P:protein transport"/>
    <property type="evidence" value="ECO:0007669"/>
    <property type="project" value="InterPro"/>
</dbReference>
<proteinExistence type="inferred from homology"/>
<dbReference type="InterPro" id="IPR050739">
    <property type="entry name" value="MFP"/>
</dbReference>
<feature type="compositionally biased region" description="Low complexity" evidence="10">
    <location>
        <begin position="16"/>
        <end position="35"/>
    </location>
</feature>
<evidence type="ECO:0000256" key="9">
    <source>
        <dbReference type="RuleBase" id="RU365093"/>
    </source>
</evidence>
<name>A0A5J5GG47_9RHOB</name>
<keyword evidence="5 9" id="KW-0997">Cell inner membrane</keyword>
<dbReference type="Proteomes" id="UP000326554">
    <property type="component" value="Unassembled WGS sequence"/>
</dbReference>
<dbReference type="PRINTS" id="PR01490">
    <property type="entry name" value="RTXTOXIND"/>
</dbReference>
<feature type="compositionally biased region" description="Basic residues" evidence="10">
    <location>
        <begin position="1"/>
        <end position="15"/>
    </location>
</feature>
<evidence type="ECO:0000256" key="3">
    <source>
        <dbReference type="ARBA" id="ARBA00022448"/>
    </source>
</evidence>
<dbReference type="PANTHER" id="PTHR30386">
    <property type="entry name" value="MEMBRANE FUSION SUBUNIT OF EMRAB-TOLC MULTIDRUG EFFLUX PUMP"/>
    <property type="match status" value="1"/>
</dbReference>
<keyword evidence="14" id="KW-1185">Reference proteome</keyword>
<dbReference type="PANTHER" id="PTHR30386:SF17">
    <property type="entry name" value="ALKALINE PROTEASE SECRETION PROTEIN APRE"/>
    <property type="match status" value="1"/>
</dbReference>
<dbReference type="Pfam" id="PF26002">
    <property type="entry name" value="Beta-barrel_AprE"/>
    <property type="match status" value="1"/>
</dbReference>
<dbReference type="EMBL" id="VYQE01000004">
    <property type="protein sequence ID" value="KAA9007111.1"/>
    <property type="molecule type" value="Genomic_DNA"/>
</dbReference>
<dbReference type="AlphaFoldDB" id="A0A5J5GG47"/>
<keyword evidence="8 9" id="KW-0472">Membrane</keyword>
<evidence type="ECO:0000256" key="10">
    <source>
        <dbReference type="SAM" id="MobiDB-lite"/>
    </source>
</evidence>
<evidence type="ECO:0000313" key="14">
    <source>
        <dbReference type="Proteomes" id="UP000326554"/>
    </source>
</evidence>
<keyword evidence="3 9" id="KW-0813">Transport</keyword>
<evidence type="ECO:0000256" key="7">
    <source>
        <dbReference type="ARBA" id="ARBA00022989"/>
    </source>
</evidence>
<comment type="caution">
    <text evidence="13">The sequence shown here is derived from an EMBL/GenBank/DDBJ whole genome shotgun (WGS) entry which is preliminary data.</text>
</comment>
<feature type="transmembrane region" description="Helical" evidence="9">
    <location>
        <begin position="55"/>
        <end position="73"/>
    </location>
</feature>
<dbReference type="NCBIfam" id="TIGR01843">
    <property type="entry name" value="type_I_hlyD"/>
    <property type="match status" value="1"/>
</dbReference>
<evidence type="ECO:0000256" key="2">
    <source>
        <dbReference type="ARBA" id="ARBA00009477"/>
    </source>
</evidence>
<evidence type="ECO:0000259" key="12">
    <source>
        <dbReference type="Pfam" id="PF26002"/>
    </source>
</evidence>
<dbReference type="InterPro" id="IPR010129">
    <property type="entry name" value="T1SS_HlyD"/>
</dbReference>
<evidence type="ECO:0000256" key="5">
    <source>
        <dbReference type="ARBA" id="ARBA00022519"/>
    </source>
</evidence>
<comment type="similarity">
    <text evidence="2 9">Belongs to the membrane fusion protein (MFP) (TC 8.A.1) family.</text>
</comment>
<dbReference type="Pfam" id="PF25994">
    <property type="entry name" value="HH_AprE"/>
    <property type="match status" value="1"/>
</dbReference>
<evidence type="ECO:0000313" key="13">
    <source>
        <dbReference type="EMBL" id="KAA9007111.1"/>
    </source>
</evidence>
<evidence type="ECO:0000259" key="11">
    <source>
        <dbReference type="Pfam" id="PF25994"/>
    </source>
</evidence>
<dbReference type="InterPro" id="IPR058781">
    <property type="entry name" value="HH_AprE-like"/>
</dbReference>
<accession>A0A5J5GG47</accession>
<evidence type="ECO:0000256" key="6">
    <source>
        <dbReference type="ARBA" id="ARBA00022692"/>
    </source>
</evidence>
<feature type="region of interest" description="Disordered" evidence="10">
    <location>
        <begin position="1"/>
        <end position="39"/>
    </location>
</feature>
<organism evidence="13 14">
    <name type="scientific">Histidinibacterium aquaticum</name>
    <dbReference type="NCBI Taxonomy" id="2613962"/>
    <lineage>
        <taxon>Bacteria</taxon>
        <taxon>Pseudomonadati</taxon>
        <taxon>Pseudomonadota</taxon>
        <taxon>Alphaproteobacteria</taxon>
        <taxon>Rhodobacterales</taxon>
        <taxon>Paracoccaceae</taxon>
        <taxon>Histidinibacterium</taxon>
    </lineage>
</organism>
<dbReference type="GO" id="GO:0005886">
    <property type="term" value="C:plasma membrane"/>
    <property type="evidence" value="ECO:0007669"/>
    <property type="project" value="UniProtKB-SubCell"/>
</dbReference>
<feature type="domain" description="AprE-like beta-barrel" evidence="12">
    <location>
        <begin position="354"/>
        <end position="440"/>
    </location>
</feature>
<evidence type="ECO:0000256" key="1">
    <source>
        <dbReference type="ARBA" id="ARBA00004377"/>
    </source>
</evidence>
<dbReference type="Gene3D" id="2.40.30.170">
    <property type="match status" value="1"/>
</dbReference>
<keyword evidence="4 9" id="KW-1003">Cell membrane</keyword>
<evidence type="ECO:0000256" key="4">
    <source>
        <dbReference type="ARBA" id="ARBA00022475"/>
    </source>
</evidence>